<keyword evidence="2" id="KW-0812">Transmembrane</keyword>
<evidence type="ECO:0000259" key="3">
    <source>
        <dbReference type="Pfam" id="PF26571"/>
    </source>
</evidence>
<dbReference type="Pfam" id="PF26571">
    <property type="entry name" value="VldE"/>
    <property type="match status" value="1"/>
</dbReference>
<protein>
    <recommendedName>
        <fullName evidence="3">ARB-07466-like C-terminal domain-containing protein</fullName>
    </recommendedName>
</protein>
<organism evidence="4 5">
    <name type="scientific">Enteractinococcus fodinae</name>
    <dbReference type="NCBI Taxonomy" id="684663"/>
    <lineage>
        <taxon>Bacteria</taxon>
        <taxon>Bacillati</taxon>
        <taxon>Actinomycetota</taxon>
        <taxon>Actinomycetes</taxon>
        <taxon>Micrococcales</taxon>
        <taxon>Micrococcaceae</taxon>
    </lineage>
</organism>
<dbReference type="InterPro" id="IPR058593">
    <property type="entry name" value="ARB_07466-like_C"/>
</dbReference>
<sequence>MTTASRPRRSGLRIVLTLVMTVAIIGGLAYFGPGLFRSMQNSEGPFHVFSECTVNADETIGLDRDEAQRAISAVALAARGLDTPDTSDIDDRVLEQLAEGPSDDAGPSLSCQGEAEADLPAQEPTETGLTPRAERVREAITEVFGEVPMGGFAPGGVEEGHMPGSAHYDGRAIDVFFRPVTEEHRREGWILAQWLVAHANELHIEYVIFDDLVWSVHSTRGQWADYDAPDPDNEILRHLDHVHVDVLAGE</sequence>
<keyword evidence="5" id="KW-1185">Reference proteome</keyword>
<dbReference type="Proteomes" id="UP001183794">
    <property type="component" value="Unassembled WGS sequence"/>
</dbReference>
<feature type="domain" description="ARB-07466-like C-terminal" evidence="3">
    <location>
        <begin position="126"/>
        <end position="227"/>
    </location>
</feature>
<comment type="caution">
    <text evidence="4">The sequence shown here is derived from an EMBL/GenBank/DDBJ whole genome shotgun (WGS) entry which is preliminary data.</text>
</comment>
<name>A0ABU2AX83_9MICC</name>
<proteinExistence type="predicted"/>
<keyword evidence="2" id="KW-1133">Transmembrane helix</keyword>
<feature type="region of interest" description="Disordered" evidence="1">
    <location>
        <begin position="99"/>
        <end position="133"/>
    </location>
</feature>
<evidence type="ECO:0000256" key="2">
    <source>
        <dbReference type="SAM" id="Phobius"/>
    </source>
</evidence>
<evidence type="ECO:0000256" key="1">
    <source>
        <dbReference type="SAM" id="MobiDB-lite"/>
    </source>
</evidence>
<keyword evidence="2" id="KW-0472">Membrane</keyword>
<feature type="transmembrane region" description="Helical" evidence="2">
    <location>
        <begin position="12"/>
        <end position="32"/>
    </location>
</feature>
<dbReference type="EMBL" id="JAVDYJ010000001">
    <property type="protein sequence ID" value="MDR7345955.1"/>
    <property type="molecule type" value="Genomic_DNA"/>
</dbReference>
<gene>
    <name evidence="4" type="ORF">J2S62_000212</name>
</gene>
<accession>A0ABU2AX83</accession>
<reference evidence="4 5" key="1">
    <citation type="submission" date="2023-07" db="EMBL/GenBank/DDBJ databases">
        <title>Sequencing the genomes of 1000 actinobacteria strains.</title>
        <authorList>
            <person name="Klenk H.-P."/>
        </authorList>
    </citation>
    <scope>NUCLEOTIDE SEQUENCE [LARGE SCALE GENOMIC DNA]</scope>
    <source>
        <strain evidence="4 5">DSM 22966</strain>
    </source>
</reference>
<dbReference type="RefSeq" id="WP_310170283.1">
    <property type="nucleotide sequence ID" value="NZ_BAABHE010000002.1"/>
</dbReference>
<evidence type="ECO:0000313" key="5">
    <source>
        <dbReference type="Proteomes" id="UP001183794"/>
    </source>
</evidence>
<evidence type="ECO:0000313" key="4">
    <source>
        <dbReference type="EMBL" id="MDR7345955.1"/>
    </source>
</evidence>